<feature type="region of interest" description="Disordered" evidence="1">
    <location>
        <begin position="263"/>
        <end position="408"/>
    </location>
</feature>
<feature type="compositionally biased region" description="Polar residues" evidence="1">
    <location>
        <begin position="285"/>
        <end position="299"/>
    </location>
</feature>
<proteinExistence type="predicted"/>
<dbReference type="AlphaFoldDB" id="A0A3S4AZX0"/>
<evidence type="ECO:0000313" key="2">
    <source>
        <dbReference type="EMBL" id="SPQ17688.1"/>
    </source>
</evidence>
<feature type="compositionally biased region" description="Polar residues" evidence="1">
    <location>
        <begin position="135"/>
        <end position="150"/>
    </location>
</feature>
<dbReference type="EMBL" id="OUUZ01000001">
    <property type="protein sequence ID" value="SPQ17688.1"/>
    <property type="molecule type" value="Genomic_DNA"/>
</dbReference>
<dbReference type="Proteomes" id="UP000289323">
    <property type="component" value="Unassembled WGS sequence"/>
</dbReference>
<evidence type="ECO:0000313" key="3">
    <source>
        <dbReference type="Proteomes" id="UP000289323"/>
    </source>
</evidence>
<protein>
    <submittedName>
        <fullName evidence="2">531d04eb-f413-41b9-883f-e1b5f4efabca</fullName>
    </submittedName>
</protein>
<gene>
    <name evidence="2" type="ORF">TT172_LOCUS107</name>
</gene>
<name>A0A3S4AZX0_9PEZI</name>
<sequence>MDDEGTEPCWSWPYWKFGLKRDDLFNTLHDRYNTVPSPILDPEAFHHDVYEISHQADSVDELHRLLQARKQQRLRELNETLESASFEIIANPTLIGTEQWQHAVQLFRTRSLDSLVRLFASYLPSDHPWHKPAHSASTSEAGSSVGSLTDSHSTLFDEAESPVMTDEPLEYAPYRKQLLPPSPRSMTMCSDSSVASPIDEDDGPHHFDGFGPATPFRTLSFSESEPDCCDMPESHAPGNCELASRCTDSQPAVATVPETVADGVDNETVAAKQPVPRDGAAVHPPSSTVDVSDCETLTPTPQPEARPAALFEDTKDTKPATPTRRYRSLSPSRPHPLSERDLDEVLSAHRDPRNAQRSRLARRERECSPVVQRSRRRRSPVEPATRIQKPAPEVARSRPRSRRWAVDS</sequence>
<organism evidence="2 3">
    <name type="scientific">Thermothielavioides terrestris</name>
    <dbReference type="NCBI Taxonomy" id="2587410"/>
    <lineage>
        <taxon>Eukaryota</taxon>
        <taxon>Fungi</taxon>
        <taxon>Dikarya</taxon>
        <taxon>Ascomycota</taxon>
        <taxon>Pezizomycotina</taxon>
        <taxon>Sordariomycetes</taxon>
        <taxon>Sordariomycetidae</taxon>
        <taxon>Sordariales</taxon>
        <taxon>Chaetomiaceae</taxon>
        <taxon>Thermothielavioides</taxon>
    </lineage>
</organism>
<feature type="compositionally biased region" description="Basic residues" evidence="1">
    <location>
        <begin position="397"/>
        <end position="408"/>
    </location>
</feature>
<evidence type="ECO:0000256" key="1">
    <source>
        <dbReference type="SAM" id="MobiDB-lite"/>
    </source>
</evidence>
<accession>A0A3S4AZX0</accession>
<feature type="region of interest" description="Disordered" evidence="1">
    <location>
        <begin position="129"/>
        <end position="150"/>
    </location>
</feature>
<reference evidence="2 3" key="1">
    <citation type="submission" date="2018-04" db="EMBL/GenBank/DDBJ databases">
        <authorList>
            <person name="Huttner S."/>
            <person name="Dainat J."/>
        </authorList>
    </citation>
    <scope>NUCLEOTIDE SEQUENCE [LARGE SCALE GENOMIC DNA]</scope>
</reference>